<proteinExistence type="predicted"/>
<evidence type="ECO:0000256" key="5">
    <source>
        <dbReference type="ARBA" id="ARBA00022989"/>
    </source>
</evidence>
<protein>
    <submittedName>
        <fullName evidence="9">Beta-monoglucosyldiacylglycerol synthase</fullName>
        <ecNumber evidence="9">2.4.1.336</ecNumber>
    </submittedName>
</protein>
<keyword evidence="3 9" id="KW-0808">Transferase</keyword>
<keyword evidence="5 7" id="KW-1133">Transmembrane helix</keyword>
<dbReference type="RefSeq" id="WP_186244732.1">
    <property type="nucleotide sequence ID" value="NZ_OCTY01000002.1"/>
</dbReference>
<keyword evidence="6 7" id="KW-0472">Membrane</keyword>
<dbReference type="Pfam" id="PF13632">
    <property type="entry name" value="Glyco_trans_2_3"/>
    <property type="match status" value="1"/>
</dbReference>
<dbReference type="InterPro" id="IPR050321">
    <property type="entry name" value="Glycosyltr_2/OpgH_subfam"/>
</dbReference>
<dbReference type="EC" id="2.4.1.336" evidence="9"/>
<organism evidence="9 10">
    <name type="scientific">Mycobacterium simulans</name>
    <dbReference type="NCBI Taxonomy" id="627089"/>
    <lineage>
        <taxon>Bacteria</taxon>
        <taxon>Bacillati</taxon>
        <taxon>Actinomycetota</taxon>
        <taxon>Actinomycetes</taxon>
        <taxon>Mycobacteriales</taxon>
        <taxon>Mycobacteriaceae</taxon>
        <taxon>Mycobacterium</taxon>
    </lineage>
</organism>
<feature type="transmembrane region" description="Helical" evidence="7">
    <location>
        <begin position="388"/>
        <end position="411"/>
    </location>
</feature>
<evidence type="ECO:0000256" key="2">
    <source>
        <dbReference type="ARBA" id="ARBA00022676"/>
    </source>
</evidence>
<feature type="transmembrane region" description="Helical" evidence="7">
    <location>
        <begin position="431"/>
        <end position="451"/>
    </location>
</feature>
<dbReference type="GO" id="GO:0016757">
    <property type="term" value="F:glycosyltransferase activity"/>
    <property type="evidence" value="ECO:0007669"/>
    <property type="project" value="UniProtKB-KW"/>
</dbReference>
<dbReference type="Gene3D" id="3.90.550.10">
    <property type="entry name" value="Spore Coat Polysaccharide Biosynthesis Protein SpsA, Chain A"/>
    <property type="match status" value="1"/>
</dbReference>
<gene>
    <name evidence="9" type="ORF">MSIMFB_04755</name>
</gene>
<reference evidence="9 10" key="1">
    <citation type="submission" date="2017-10" db="EMBL/GenBank/DDBJ databases">
        <authorList>
            <consortium name="Urmite Genomes"/>
        </authorList>
    </citation>
    <scope>NUCLEOTIDE SEQUENCE [LARGE SCALE GENOMIC DNA]</scope>
    <source>
        <strain evidence="9 10">FB-527</strain>
    </source>
</reference>
<dbReference type="GO" id="GO:0016020">
    <property type="term" value="C:membrane"/>
    <property type="evidence" value="ECO:0007669"/>
    <property type="project" value="UniProtKB-SubCell"/>
</dbReference>
<evidence type="ECO:0000313" key="9">
    <source>
        <dbReference type="EMBL" id="SOJ57279.1"/>
    </source>
</evidence>
<keyword evidence="10" id="KW-1185">Reference proteome</keyword>
<dbReference type="Proteomes" id="UP000554965">
    <property type="component" value="Unassembled WGS sequence"/>
</dbReference>
<evidence type="ECO:0000256" key="1">
    <source>
        <dbReference type="ARBA" id="ARBA00004141"/>
    </source>
</evidence>
<sequence length="518" mass="56928">MNVDHIRHKTAGPLPTDSGAKVELADLHSLPVRLQDNVFAKSEDHVAHAIVHDFADRNPKMSARNGIRMWQKRAAQVLAAACAIAAVLAPSVLLLVLLAITTGIVLVSFVVAMAGMRYGNGRRRAPAPELADEALPIYTVLVPAYREEEVIGDLVRCLAKLNYPADRLEVLFLVERTDIDTRAAIAAAKPPAYMRVVPVPPGPPRTKPRSCNAGLLVAKGELLVIFDAEDRPEPDQLRKTAAVFAANSGRLACVQAVLQTSNVRTNLLAHCFGVEYARRFRMTVPGLAALGAPFPLGGTSNHFRTQVLREVGGWDAWNVSEDADLGMRLHALGYRSDVVDSVTYGDAPDRLRDWISQRTRWHKGFLLTALVHTRTPFETIRRFGPRGLFSLIVFVLGMPVQFLAQTIIFGLGIADTLGYAGLIGLELDPAAIGVVQFVSTLTWLLATYLAYGEQRRSHLRAIAVLPLYWVAHWVAAWRALYQLVTAPFLWEKTAHRGPAAAVQPTEGERFRVTRYQAA</sequence>
<dbReference type="InterPro" id="IPR029044">
    <property type="entry name" value="Nucleotide-diphossugar_trans"/>
</dbReference>
<accession>A0A7Z7NCT0</accession>
<feature type="transmembrane region" description="Helical" evidence="7">
    <location>
        <begin position="94"/>
        <end position="114"/>
    </location>
</feature>
<feature type="transmembrane region" description="Helical" evidence="7">
    <location>
        <begin position="463"/>
        <end position="481"/>
    </location>
</feature>
<feature type="domain" description="Glycosyltransferase 2-like" evidence="8">
    <location>
        <begin position="223"/>
        <end position="400"/>
    </location>
</feature>
<comment type="subcellular location">
    <subcellularLocation>
        <location evidence="1">Membrane</location>
        <topology evidence="1">Multi-pass membrane protein</topology>
    </subcellularLocation>
</comment>
<dbReference type="PANTHER" id="PTHR43867">
    <property type="entry name" value="CELLULOSE SYNTHASE CATALYTIC SUBUNIT A [UDP-FORMING]"/>
    <property type="match status" value="1"/>
</dbReference>
<evidence type="ECO:0000256" key="4">
    <source>
        <dbReference type="ARBA" id="ARBA00022692"/>
    </source>
</evidence>
<dbReference type="InterPro" id="IPR001173">
    <property type="entry name" value="Glyco_trans_2-like"/>
</dbReference>
<evidence type="ECO:0000256" key="6">
    <source>
        <dbReference type="ARBA" id="ARBA00023136"/>
    </source>
</evidence>
<feature type="transmembrane region" description="Helical" evidence="7">
    <location>
        <begin position="70"/>
        <end position="88"/>
    </location>
</feature>
<keyword evidence="2 9" id="KW-0328">Glycosyltransferase</keyword>
<dbReference type="EMBL" id="OCTY01000002">
    <property type="protein sequence ID" value="SOJ57279.1"/>
    <property type="molecule type" value="Genomic_DNA"/>
</dbReference>
<evidence type="ECO:0000256" key="7">
    <source>
        <dbReference type="SAM" id="Phobius"/>
    </source>
</evidence>
<dbReference type="PANTHER" id="PTHR43867:SF2">
    <property type="entry name" value="CELLULOSE SYNTHASE CATALYTIC SUBUNIT A [UDP-FORMING]"/>
    <property type="match status" value="1"/>
</dbReference>
<evidence type="ECO:0000313" key="10">
    <source>
        <dbReference type="Proteomes" id="UP000554965"/>
    </source>
</evidence>
<dbReference type="AlphaFoldDB" id="A0A7Z7NCT0"/>
<dbReference type="SUPFAM" id="SSF53448">
    <property type="entry name" value="Nucleotide-diphospho-sugar transferases"/>
    <property type="match status" value="1"/>
</dbReference>
<keyword evidence="4 7" id="KW-0812">Transmembrane</keyword>
<evidence type="ECO:0000259" key="8">
    <source>
        <dbReference type="Pfam" id="PF13632"/>
    </source>
</evidence>
<comment type="caution">
    <text evidence="9">The sequence shown here is derived from an EMBL/GenBank/DDBJ whole genome shotgun (WGS) entry which is preliminary data.</text>
</comment>
<name>A0A7Z7NCT0_9MYCO</name>
<evidence type="ECO:0000256" key="3">
    <source>
        <dbReference type="ARBA" id="ARBA00022679"/>
    </source>
</evidence>